<name>A0ABU2RYL3_9ACTN</name>
<reference evidence="3" key="1">
    <citation type="submission" date="2023-07" db="EMBL/GenBank/DDBJ databases">
        <title>30 novel species of actinomycetes from the DSMZ collection.</title>
        <authorList>
            <person name="Nouioui I."/>
        </authorList>
    </citation>
    <scope>NUCLEOTIDE SEQUENCE [LARGE SCALE GENOMIC DNA]</scope>
    <source>
        <strain evidence="3">DSM 41886</strain>
    </source>
</reference>
<protein>
    <recommendedName>
        <fullName evidence="4">HNH endonuclease</fullName>
    </recommendedName>
</protein>
<sequence length="61" mass="6378">MPTSDCRHPGTLDRRDDGAHCRYCNTLIYPAAAPAEPPPEPGPVPAGEPRTASRHGQGAAS</sequence>
<gene>
    <name evidence="2" type="ORF">RM779_04430</name>
</gene>
<feature type="compositionally biased region" description="Pro residues" evidence="1">
    <location>
        <begin position="35"/>
        <end position="46"/>
    </location>
</feature>
<feature type="region of interest" description="Disordered" evidence="1">
    <location>
        <begin position="30"/>
        <end position="61"/>
    </location>
</feature>
<evidence type="ECO:0008006" key="4">
    <source>
        <dbReference type="Google" id="ProtNLM"/>
    </source>
</evidence>
<evidence type="ECO:0000313" key="2">
    <source>
        <dbReference type="EMBL" id="MDT0441846.1"/>
    </source>
</evidence>
<comment type="caution">
    <text evidence="2">The sequence shown here is derived from an EMBL/GenBank/DDBJ whole genome shotgun (WGS) entry which is preliminary data.</text>
</comment>
<evidence type="ECO:0000313" key="3">
    <source>
        <dbReference type="Proteomes" id="UP001183615"/>
    </source>
</evidence>
<organism evidence="2 3">
    <name type="scientific">Streptomyces johnsoniae</name>
    <dbReference type="NCBI Taxonomy" id="3075532"/>
    <lineage>
        <taxon>Bacteria</taxon>
        <taxon>Bacillati</taxon>
        <taxon>Actinomycetota</taxon>
        <taxon>Actinomycetes</taxon>
        <taxon>Kitasatosporales</taxon>
        <taxon>Streptomycetaceae</taxon>
        <taxon>Streptomyces</taxon>
    </lineage>
</organism>
<dbReference type="Proteomes" id="UP001183615">
    <property type="component" value="Unassembled WGS sequence"/>
</dbReference>
<evidence type="ECO:0000256" key="1">
    <source>
        <dbReference type="SAM" id="MobiDB-lite"/>
    </source>
</evidence>
<accession>A0ABU2RYL3</accession>
<proteinExistence type="predicted"/>
<keyword evidence="3" id="KW-1185">Reference proteome</keyword>
<dbReference type="EMBL" id="JAVREV010000002">
    <property type="protein sequence ID" value="MDT0441846.1"/>
    <property type="molecule type" value="Genomic_DNA"/>
</dbReference>
<dbReference type="RefSeq" id="WP_311615987.1">
    <property type="nucleotide sequence ID" value="NZ_JAVREV010000002.1"/>
</dbReference>